<accession>A0A2Z7CYI4</accession>
<dbReference type="GO" id="GO:0009626">
    <property type="term" value="P:plant-type hypersensitive response"/>
    <property type="evidence" value="ECO:0007669"/>
    <property type="project" value="UniProtKB-KW"/>
</dbReference>
<evidence type="ECO:0000256" key="2">
    <source>
        <dbReference type="SAM" id="MobiDB-lite"/>
    </source>
</evidence>
<gene>
    <name evidence="4" type="ORF">F511_11466</name>
</gene>
<dbReference type="GO" id="GO:0046872">
    <property type="term" value="F:metal ion binding"/>
    <property type="evidence" value="ECO:0007669"/>
    <property type="project" value="InterPro"/>
</dbReference>
<feature type="compositionally biased region" description="Basic and acidic residues" evidence="2">
    <location>
        <begin position="171"/>
        <end position="180"/>
    </location>
</feature>
<sequence length="255" mass="27842">MKKMDIFCTTQVSTAICLSMEQKQPSVSPSPSSSSSSLLLGRALDRHNPIIRDLRRIPRSLPPCSISDQPPVSPRPIKKKNTKNPQKENNDDQAEIASVLTTRRTDEKVSDDDSGNGRTKAAASTAWKSWNCTRPGGFISPPGSTRYLLSDKAVHRADSGPGSNNSPAEISKPDAWKTEEPSPEQMVVLRVSLHCRGCVKKMTKHISRMEGVTSFDIDFPAKKVTVIGNVTASGVLSSISKVKNAQLWSPTIQYI</sequence>
<organism evidence="4 5">
    <name type="scientific">Dorcoceras hygrometricum</name>
    <dbReference type="NCBI Taxonomy" id="472368"/>
    <lineage>
        <taxon>Eukaryota</taxon>
        <taxon>Viridiplantae</taxon>
        <taxon>Streptophyta</taxon>
        <taxon>Embryophyta</taxon>
        <taxon>Tracheophyta</taxon>
        <taxon>Spermatophyta</taxon>
        <taxon>Magnoliopsida</taxon>
        <taxon>eudicotyledons</taxon>
        <taxon>Gunneridae</taxon>
        <taxon>Pentapetalae</taxon>
        <taxon>asterids</taxon>
        <taxon>lamiids</taxon>
        <taxon>Lamiales</taxon>
        <taxon>Gesneriaceae</taxon>
        <taxon>Didymocarpoideae</taxon>
        <taxon>Trichosporeae</taxon>
        <taxon>Loxocarpinae</taxon>
        <taxon>Dorcoceras</taxon>
    </lineage>
</organism>
<evidence type="ECO:0000256" key="1">
    <source>
        <dbReference type="ARBA" id="ARBA00004170"/>
    </source>
</evidence>
<dbReference type="AlphaFoldDB" id="A0A2Z7CYI4"/>
<reference evidence="4 5" key="1">
    <citation type="journal article" date="2015" name="Proc. Natl. Acad. Sci. U.S.A.">
        <title>The resurrection genome of Boea hygrometrica: A blueprint for survival of dehydration.</title>
        <authorList>
            <person name="Xiao L."/>
            <person name="Yang G."/>
            <person name="Zhang L."/>
            <person name="Yang X."/>
            <person name="Zhao S."/>
            <person name="Ji Z."/>
            <person name="Zhou Q."/>
            <person name="Hu M."/>
            <person name="Wang Y."/>
            <person name="Chen M."/>
            <person name="Xu Y."/>
            <person name="Jin H."/>
            <person name="Xiao X."/>
            <person name="Hu G."/>
            <person name="Bao F."/>
            <person name="Hu Y."/>
            <person name="Wan P."/>
            <person name="Li L."/>
            <person name="Deng X."/>
            <person name="Kuang T."/>
            <person name="Xiang C."/>
            <person name="Zhu J.K."/>
            <person name="Oliver M.J."/>
            <person name="He Y."/>
        </authorList>
    </citation>
    <scope>NUCLEOTIDE SEQUENCE [LARGE SCALE GENOMIC DNA]</scope>
    <source>
        <strain evidence="5">cv. XS01</strain>
    </source>
</reference>
<keyword evidence="5" id="KW-1185">Reference proteome</keyword>
<evidence type="ECO:0000259" key="3">
    <source>
        <dbReference type="PROSITE" id="PS50846"/>
    </source>
</evidence>
<feature type="domain" description="HMA" evidence="3">
    <location>
        <begin position="184"/>
        <end position="250"/>
    </location>
</feature>
<dbReference type="InterPro" id="IPR044526">
    <property type="entry name" value="NAKR1-3"/>
</dbReference>
<dbReference type="Proteomes" id="UP000250235">
    <property type="component" value="Unassembled WGS sequence"/>
</dbReference>
<dbReference type="PANTHER" id="PTHR46119:SF15">
    <property type="entry name" value="PROTEIN SODIUM POTASSIUM ROOT DEFECTIVE 2"/>
    <property type="match status" value="1"/>
</dbReference>
<feature type="region of interest" description="Disordered" evidence="2">
    <location>
        <begin position="155"/>
        <end position="183"/>
    </location>
</feature>
<dbReference type="Gene3D" id="3.30.70.100">
    <property type="match status" value="1"/>
</dbReference>
<protein>
    <recommendedName>
        <fullName evidence="3">HMA domain-containing protein</fullName>
    </recommendedName>
</protein>
<feature type="region of interest" description="Disordered" evidence="2">
    <location>
        <begin position="22"/>
        <end position="41"/>
    </location>
</feature>
<dbReference type="EMBL" id="KQ991570">
    <property type="protein sequence ID" value="KZV51778.1"/>
    <property type="molecule type" value="Genomic_DNA"/>
</dbReference>
<evidence type="ECO:0000313" key="5">
    <source>
        <dbReference type="Proteomes" id="UP000250235"/>
    </source>
</evidence>
<comment type="subcellular location">
    <subcellularLocation>
        <location evidence="1">Membrane</location>
        <topology evidence="1">Peripheral membrane protein</topology>
    </subcellularLocation>
</comment>
<feature type="region of interest" description="Disordered" evidence="2">
    <location>
        <begin position="53"/>
        <end position="120"/>
    </location>
</feature>
<dbReference type="Pfam" id="PF00403">
    <property type="entry name" value="HMA"/>
    <property type="match status" value="1"/>
</dbReference>
<evidence type="ECO:0000313" key="4">
    <source>
        <dbReference type="EMBL" id="KZV51778.1"/>
    </source>
</evidence>
<dbReference type="InterPro" id="IPR036163">
    <property type="entry name" value="HMA_dom_sf"/>
</dbReference>
<dbReference type="CDD" id="cd00371">
    <property type="entry name" value="HMA"/>
    <property type="match status" value="1"/>
</dbReference>
<dbReference type="PANTHER" id="PTHR46119">
    <property type="entry name" value="OS08G0405700 PROTEIN"/>
    <property type="match status" value="1"/>
</dbReference>
<feature type="compositionally biased region" description="Low complexity" evidence="2">
    <location>
        <begin position="25"/>
        <end position="40"/>
    </location>
</feature>
<dbReference type="SUPFAM" id="SSF55008">
    <property type="entry name" value="HMA, heavy metal-associated domain"/>
    <property type="match status" value="1"/>
</dbReference>
<dbReference type="PROSITE" id="PS50846">
    <property type="entry name" value="HMA_2"/>
    <property type="match status" value="1"/>
</dbReference>
<dbReference type="GO" id="GO:0016020">
    <property type="term" value="C:membrane"/>
    <property type="evidence" value="ECO:0007669"/>
    <property type="project" value="UniProtKB-SubCell"/>
</dbReference>
<name>A0A2Z7CYI4_9LAMI</name>
<dbReference type="InterPro" id="IPR006121">
    <property type="entry name" value="HMA_dom"/>
</dbReference>
<proteinExistence type="predicted"/>
<dbReference type="OrthoDB" id="689350at2759"/>